<dbReference type="PROSITE" id="PS50157">
    <property type="entry name" value="ZINC_FINGER_C2H2_2"/>
    <property type="match status" value="1"/>
</dbReference>
<protein>
    <submittedName>
        <fullName evidence="3">Zinc finger 429-like</fullName>
    </submittedName>
</protein>
<feature type="domain" description="C2H2-type" evidence="2">
    <location>
        <begin position="37"/>
        <end position="64"/>
    </location>
</feature>
<dbReference type="GO" id="GO:0008270">
    <property type="term" value="F:zinc ion binding"/>
    <property type="evidence" value="ECO:0007669"/>
    <property type="project" value="UniProtKB-KW"/>
</dbReference>
<dbReference type="Gene3D" id="3.30.160.60">
    <property type="entry name" value="Classic Zinc Finger"/>
    <property type="match status" value="1"/>
</dbReference>
<keyword evidence="1" id="KW-0862">Zinc</keyword>
<evidence type="ECO:0000313" key="4">
    <source>
        <dbReference type="Proteomes" id="UP001162480"/>
    </source>
</evidence>
<sequence>MEKELCENEVKCKRQSKGTDIPDEMTKEIRRKNLKARHCDICSKSLSVIGVLTEHKCIHIGEMSYCYGNWQTILFK</sequence>
<accession>A0AA36F202</accession>
<keyword evidence="4" id="KW-1185">Reference proteome</keyword>
<dbReference type="EMBL" id="OX597817">
    <property type="protein sequence ID" value="CAI9720770.1"/>
    <property type="molecule type" value="Genomic_DNA"/>
</dbReference>
<evidence type="ECO:0000256" key="1">
    <source>
        <dbReference type="PROSITE-ProRule" id="PRU00042"/>
    </source>
</evidence>
<dbReference type="PROSITE" id="PS00028">
    <property type="entry name" value="ZINC_FINGER_C2H2_1"/>
    <property type="match status" value="1"/>
</dbReference>
<reference evidence="3" key="1">
    <citation type="submission" date="2023-08" db="EMBL/GenBank/DDBJ databases">
        <authorList>
            <person name="Alioto T."/>
            <person name="Alioto T."/>
            <person name="Gomez Garrido J."/>
        </authorList>
    </citation>
    <scope>NUCLEOTIDE SEQUENCE</scope>
</reference>
<name>A0AA36F202_OCTVU</name>
<keyword evidence="1" id="KW-0863">Zinc-finger</keyword>
<organism evidence="3 4">
    <name type="scientific">Octopus vulgaris</name>
    <name type="common">Common octopus</name>
    <dbReference type="NCBI Taxonomy" id="6645"/>
    <lineage>
        <taxon>Eukaryota</taxon>
        <taxon>Metazoa</taxon>
        <taxon>Spiralia</taxon>
        <taxon>Lophotrochozoa</taxon>
        <taxon>Mollusca</taxon>
        <taxon>Cephalopoda</taxon>
        <taxon>Coleoidea</taxon>
        <taxon>Octopodiformes</taxon>
        <taxon>Octopoda</taxon>
        <taxon>Incirrata</taxon>
        <taxon>Octopodidae</taxon>
        <taxon>Octopus</taxon>
    </lineage>
</organism>
<dbReference type="Proteomes" id="UP001162480">
    <property type="component" value="Chromosome 4"/>
</dbReference>
<dbReference type="InterPro" id="IPR013087">
    <property type="entry name" value="Znf_C2H2_type"/>
</dbReference>
<evidence type="ECO:0000259" key="2">
    <source>
        <dbReference type="PROSITE" id="PS50157"/>
    </source>
</evidence>
<dbReference type="AlphaFoldDB" id="A0AA36F202"/>
<gene>
    <name evidence="3" type="ORF">OCTVUL_1B017430</name>
</gene>
<keyword evidence="1" id="KW-0479">Metal-binding</keyword>
<proteinExistence type="predicted"/>
<dbReference type="SUPFAM" id="SSF57667">
    <property type="entry name" value="beta-beta-alpha zinc fingers"/>
    <property type="match status" value="1"/>
</dbReference>
<dbReference type="InterPro" id="IPR036236">
    <property type="entry name" value="Znf_C2H2_sf"/>
</dbReference>
<evidence type="ECO:0000313" key="3">
    <source>
        <dbReference type="EMBL" id="CAI9720770.1"/>
    </source>
</evidence>